<keyword evidence="3" id="KW-1003">Cell membrane</keyword>
<feature type="transmembrane region" description="Helical" evidence="12">
    <location>
        <begin position="336"/>
        <end position="352"/>
    </location>
</feature>
<keyword evidence="6 12" id="KW-0812">Transmembrane</keyword>
<feature type="transmembrane region" description="Helical" evidence="12">
    <location>
        <begin position="103"/>
        <end position="133"/>
    </location>
</feature>
<name>A0A8J3JID7_9ACTN</name>
<keyword evidence="8 12" id="KW-0472">Membrane</keyword>
<protein>
    <recommendedName>
        <fullName evidence="10">Xylose transport system permease protein XylH</fullName>
    </recommendedName>
</protein>
<dbReference type="PANTHER" id="PTHR32196">
    <property type="entry name" value="ABC TRANSPORTER PERMEASE PROTEIN YPHD-RELATED-RELATED"/>
    <property type="match status" value="1"/>
</dbReference>
<feature type="transmembrane region" description="Helical" evidence="12">
    <location>
        <begin position="224"/>
        <end position="248"/>
    </location>
</feature>
<evidence type="ECO:0000256" key="5">
    <source>
        <dbReference type="ARBA" id="ARBA00022597"/>
    </source>
</evidence>
<feature type="transmembrane region" description="Helical" evidence="12">
    <location>
        <begin position="38"/>
        <end position="58"/>
    </location>
</feature>
<evidence type="ECO:0000256" key="2">
    <source>
        <dbReference type="ARBA" id="ARBA00022448"/>
    </source>
</evidence>
<dbReference type="AlphaFoldDB" id="A0A8J3JID7"/>
<feature type="transmembrane region" description="Helical" evidence="12">
    <location>
        <begin position="254"/>
        <end position="272"/>
    </location>
</feature>
<dbReference type="PANTHER" id="PTHR32196:SF32">
    <property type="entry name" value="XYLOSE TRANSPORT SYSTEM PERMEASE PROTEIN XYLH"/>
    <property type="match status" value="1"/>
</dbReference>
<gene>
    <name evidence="13" type="ORF">Cba03nite_00580</name>
</gene>
<feature type="transmembrane region" description="Helical" evidence="12">
    <location>
        <begin position="384"/>
        <end position="403"/>
    </location>
</feature>
<feature type="region of interest" description="Disordered" evidence="11">
    <location>
        <begin position="1"/>
        <end position="21"/>
    </location>
</feature>
<evidence type="ECO:0000256" key="3">
    <source>
        <dbReference type="ARBA" id="ARBA00022475"/>
    </source>
</evidence>
<dbReference type="EMBL" id="BONF01000001">
    <property type="protein sequence ID" value="GIF78709.1"/>
    <property type="molecule type" value="Genomic_DNA"/>
</dbReference>
<feature type="transmembrane region" description="Helical" evidence="12">
    <location>
        <begin position="303"/>
        <end position="324"/>
    </location>
</feature>
<keyword evidence="2" id="KW-0813">Transport</keyword>
<evidence type="ECO:0000256" key="6">
    <source>
        <dbReference type="ARBA" id="ARBA00022692"/>
    </source>
</evidence>
<keyword evidence="7 12" id="KW-1133">Transmembrane helix</keyword>
<comment type="subcellular location">
    <subcellularLocation>
        <location evidence="1">Cell membrane</location>
        <topology evidence="1">Multi-pass membrane protein</topology>
    </subcellularLocation>
</comment>
<dbReference type="InterPro" id="IPR001851">
    <property type="entry name" value="ABC_transp_permease"/>
</dbReference>
<evidence type="ECO:0000313" key="13">
    <source>
        <dbReference type="EMBL" id="GIF78709.1"/>
    </source>
</evidence>
<evidence type="ECO:0000256" key="4">
    <source>
        <dbReference type="ARBA" id="ARBA00022519"/>
    </source>
</evidence>
<feature type="transmembrane region" description="Helical" evidence="12">
    <location>
        <begin position="70"/>
        <end position="91"/>
    </location>
</feature>
<dbReference type="CDD" id="cd06579">
    <property type="entry name" value="TM_PBP1_transp_AraH_like"/>
    <property type="match status" value="1"/>
</dbReference>
<evidence type="ECO:0000256" key="1">
    <source>
        <dbReference type="ARBA" id="ARBA00004651"/>
    </source>
</evidence>
<dbReference type="RefSeq" id="WP_203740287.1">
    <property type="nucleotide sequence ID" value="NZ_BONF01000001.1"/>
</dbReference>
<feature type="transmembrane region" description="Helical" evidence="12">
    <location>
        <begin position="193"/>
        <end position="212"/>
    </location>
</feature>
<dbReference type="GO" id="GO:0022857">
    <property type="term" value="F:transmembrane transporter activity"/>
    <property type="evidence" value="ECO:0007669"/>
    <property type="project" value="InterPro"/>
</dbReference>
<evidence type="ECO:0000256" key="11">
    <source>
        <dbReference type="SAM" id="MobiDB-lite"/>
    </source>
</evidence>
<dbReference type="Pfam" id="PF02653">
    <property type="entry name" value="BPD_transp_2"/>
    <property type="match status" value="1"/>
</dbReference>
<organism evidence="13 14">
    <name type="scientific">Catellatospora bangladeshensis</name>
    <dbReference type="NCBI Taxonomy" id="310355"/>
    <lineage>
        <taxon>Bacteria</taxon>
        <taxon>Bacillati</taxon>
        <taxon>Actinomycetota</taxon>
        <taxon>Actinomycetes</taxon>
        <taxon>Micromonosporales</taxon>
        <taxon>Micromonosporaceae</taxon>
        <taxon>Catellatospora</taxon>
    </lineage>
</organism>
<evidence type="ECO:0000256" key="8">
    <source>
        <dbReference type="ARBA" id="ARBA00023136"/>
    </source>
</evidence>
<keyword evidence="14" id="KW-1185">Reference proteome</keyword>
<evidence type="ECO:0000256" key="10">
    <source>
        <dbReference type="ARBA" id="ARBA00035686"/>
    </source>
</evidence>
<evidence type="ECO:0000256" key="12">
    <source>
        <dbReference type="SAM" id="Phobius"/>
    </source>
</evidence>
<evidence type="ECO:0000256" key="9">
    <source>
        <dbReference type="ARBA" id="ARBA00035611"/>
    </source>
</evidence>
<dbReference type="GO" id="GO:0005886">
    <property type="term" value="C:plasma membrane"/>
    <property type="evidence" value="ECO:0007669"/>
    <property type="project" value="UniProtKB-SubCell"/>
</dbReference>
<evidence type="ECO:0000256" key="7">
    <source>
        <dbReference type="ARBA" id="ARBA00022989"/>
    </source>
</evidence>
<accession>A0A8J3JID7</accession>
<evidence type="ECO:0000313" key="14">
    <source>
        <dbReference type="Proteomes" id="UP000601223"/>
    </source>
</evidence>
<feature type="transmembrane region" description="Helical" evidence="12">
    <location>
        <begin position="140"/>
        <end position="159"/>
    </location>
</feature>
<comment type="function">
    <text evidence="9">Part of the binding-protein-dependent transport system for D-xylose. Probably responsible for the translocation of the substrate across the membrane.</text>
</comment>
<proteinExistence type="predicted"/>
<feature type="transmembrane region" description="Helical" evidence="12">
    <location>
        <begin position="359"/>
        <end position="378"/>
    </location>
</feature>
<keyword evidence="5" id="KW-0762">Sugar transport</keyword>
<keyword evidence="4" id="KW-0997">Cell inner membrane</keyword>
<comment type="caution">
    <text evidence="13">The sequence shown here is derived from an EMBL/GenBank/DDBJ whole genome shotgun (WGS) entry which is preliminary data.</text>
</comment>
<reference evidence="13 14" key="1">
    <citation type="submission" date="2021-01" db="EMBL/GenBank/DDBJ databases">
        <title>Whole genome shotgun sequence of Catellatospora bangladeshensis NBRC 107357.</title>
        <authorList>
            <person name="Komaki H."/>
            <person name="Tamura T."/>
        </authorList>
    </citation>
    <scope>NUCLEOTIDE SEQUENCE [LARGE SCALE GENOMIC DNA]</scope>
    <source>
        <strain evidence="13 14">NBRC 107357</strain>
    </source>
</reference>
<sequence length="412" mass="43389">MTDPVTDPAVPPPTPATELSTPKEAVGGWLQTLRTGDIGSLPIIIGLVLIVVVFQSLNPTFLNAFNLVNLCLQIAALGIMATGITLVLMLGEIDLSIGSVSGLAAAVLLVTHVNHASAPLLAVLIAVLVGTLIGALQGTIFARIGVPSFIVTLAGLLIWQGVQLRVLGEQGTINLPPAGTLVRWAQFSFVPRWLALLLATLVPVLYLVFNLMTRRRRSAAGLPVMPLWLPVAVAVALFVLLEVIVLKLYLDRGVPWTFVFMVLIVVFFDWLLRRTGYGRKIFAVGGNIEAARRAGINVDAIRISVFALCSTLAAVSGVVAAMRLGFANQQSGSGETLINAIAAAVIGGTSLFGGRTRRYAPLLGALVIGAIANGLELLSLSSDVRLIVTGTVLLAAVVIDALVQRSRTSHGR</sequence>
<dbReference type="Proteomes" id="UP000601223">
    <property type="component" value="Unassembled WGS sequence"/>
</dbReference>